<dbReference type="Pfam" id="PF12358">
    <property type="entry name" value="DUF3644"/>
    <property type="match status" value="1"/>
</dbReference>
<protein>
    <recommendedName>
        <fullName evidence="1">DUF3644 domain-containing protein</fullName>
    </recommendedName>
</protein>
<accession>A0A1I0MXJ6</accession>
<dbReference type="Proteomes" id="UP000199701">
    <property type="component" value="Unassembled WGS sequence"/>
</dbReference>
<evidence type="ECO:0000313" key="3">
    <source>
        <dbReference type="Proteomes" id="UP000199701"/>
    </source>
</evidence>
<sequence length="339" mass="39549">MAKRKMIQSNLIKNSICAYFGAIEIHNKPKISYRYETVTLLMMNAWELLLKAFIKKYVKNKSIFEDKEEHTISFCKAINYTEEYINSIKPKSFMSIKENLILIEDYRNNIVHFYNEQLEPYIFMLTAKAALNYVEFINTYFDKDIMDNEGLFILPLGFKLPFKPEDFLTHKAAKYISSKESKEFITKMVNVISDLGDKGVEDTIVVGFDIYLENIKKMTNSDLKVAITNLDNADATFTKVQKVQIVNDSNAQKMQLSDDELFARYPLTYKEVSKCCKNRLKDFKQDKKFNEIIKHVKDGSQYCYNRKLNPKSKTIVATTFYSQLAVEEIIKEYGVNSEI</sequence>
<dbReference type="EMBL" id="FOJI01000002">
    <property type="protein sequence ID" value="SEV93490.1"/>
    <property type="molecule type" value="Genomic_DNA"/>
</dbReference>
<feature type="domain" description="DUF3644" evidence="1">
    <location>
        <begin position="10"/>
        <end position="189"/>
    </location>
</feature>
<dbReference type="RefSeq" id="WP_092450637.1">
    <property type="nucleotide sequence ID" value="NZ_FOJI01000002.1"/>
</dbReference>
<dbReference type="STRING" id="99656.SAMN05421659_102230"/>
<gene>
    <name evidence="2" type="ORF">SAMN05421659_102230</name>
</gene>
<organism evidence="2 3">
    <name type="scientific">[Clostridium] fimetarium</name>
    <dbReference type="NCBI Taxonomy" id="99656"/>
    <lineage>
        <taxon>Bacteria</taxon>
        <taxon>Bacillati</taxon>
        <taxon>Bacillota</taxon>
        <taxon>Clostridia</taxon>
        <taxon>Lachnospirales</taxon>
        <taxon>Lachnospiraceae</taxon>
    </lineage>
</organism>
<reference evidence="2 3" key="1">
    <citation type="submission" date="2016-10" db="EMBL/GenBank/DDBJ databases">
        <authorList>
            <person name="de Groot N.N."/>
        </authorList>
    </citation>
    <scope>NUCLEOTIDE SEQUENCE [LARGE SCALE GENOMIC DNA]</scope>
    <source>
        <strain evidence="2 3">DSM 9179</strain>
    </source>
</reference>
<dbReference type="InterPro" id="IPR022104">
    <property type="entry name" value="DUF3644"/>
</dbReference>
<dbReference type="OrthoDB" id="1398764at2"/>
<evidence type="ECO:0000313" key="2">
    <source>
        <dbReference type="EMBL" id="SEV93490.1"/>
    </source>
</evidence>
<proteinExistence type="predicted"/>
<keyword evidence="3" id="KW-1185">Reference proteome</keyword>
<name>A0A1I0MXJ6_9FIRM</name>
<dbReference type="AlphaFoldDB" id="A0A1I0MXJ6"/>
<evidence type="ECO:0000259" key="1">
    <source>
        <dbReference type="Pfam" id="PF12358"/>
    </source>
</evidence>